<dbReference type="Proteomes" id="UP000326939">
    <property type="component" value="Chromosome 3"/>
</dbReference>
<gene>
    <name evidence="1" type="ORF">DKX38_004510</name>
</gene>
<reference evidence="2" key="1">
    <citation type="journal article" date="2019" name="Gigascience">
        <title>De novo genome assembly of the endangered Acer yangbiense, a plant species with extremely small populations endemic to Yunnan Province, China.</title>
        <authorList>
            <person name="Yang J."/>
            <person name="Wariss H.M."/>
            <person name="Tao L."/>
            <person name="Zhang R."/>
            <person name="Yun Q."/>
            <person name="Hollingsworth P."/>
            <person name="Dao Z."/>
            <person name="Luo G."/>
            <person name="Guo H."/>
            <person name="Ma Y."/>
            <person name="Sun W."/>
        </authorList>
    </citation>
    <scope>NUCLEOTIDE SEQUENCE [LARGE SCALE GENOMIC DNA]</scope>
    <source>
        <strain evidence="2">cv. br00</strain>
    </source>
</reference>
<evidence type="ECO:0000313" key="2">
    <source>
        <dbReference type="Proteomes" id="UP000326939"/>
    </source>
</evidence>
<sequence length="98" mass="11714">MIINNGRQHLWWSTGSEFKRPYCFEGEAGKIGERESVRDFHVQRAKKQKNNISEEMKVNWRDLLAFDDEIKELSIRVEEFEEMTSRNKIEKEVYESAS</sequence>
<keyword evidence="2" id="KW-1185">Reference proteome</keyword>
<accession>A0A5N5NDL3</accession>
<dbReference type="EMBL" id="VDCV01000003">
    <property type="protein sequence ID" value="KAB5564456.1"/>
    <property type="molecule type" value="Genomic_DNA"/>
</dbReference>
<proteinExistence type="predicted"/>
<name>A0A5N5NDL3_9ROSI</name>
<dbReference type="AlphaFoldDB" id="A0A5N5NDL3"/>
<protein>
    <submittedName>
        <fullName evidence="1">Uncharacterized protein</fullName>
    </submittedName>
</protein>
<organism evidence="1 2">
    <name type="scientific">Salix brachista</name>
    <dbReference type="NCBI Taxonomy" id="2182728"/>
    <lineage>
        <taxon>Eukaryota</taxon>
        <taxon>Viridiplantae</taxon>
        <taxon>Streptophyta</taxon>
        <taxon>Embryophyta</taxon>
        <taxon>Tracheophyta</taxon>
        <taxon>Spermatophyta</taxon>
        <taxon>Magnoliopsida</taxon>
        <taxon>eudicotyledons</taxon>
        <taxon>Gunneridae</taxon>
        <taxon>Pentapetalae</taxon>
        <taxon>rosids</taxon>
        <taxon>fabids</taxon>
        <taxon>Malpighiales</taxon>
        <taxon>Salicaceae</taxon>
        <taxon>Saliceae</taxon>
        <taxon>Salix</taxon>
    </lineage>
</organism>
<comment type="caution">
    <text evidence="1">The sequence shown here is derived from an EMBL/GenBank/DDBJ whole genome shotgun (WGS) entry which is preliminary data.</text>
</comment>
<evidence type="ECO:0000313" key="1">
    <source>
        <dbReference type="EMBL" id="KAB5564456.1"/>
    </source>
</evidence>